<feature type="non-terminal residue" evidence="8">
    <location>
        <position position="126"/>
    </location>
</feature>
<evidence type="ECO:0000256" key="2">
    <source>
        <dbReference type="ARBA" id="ARBA00010961"/>
    </source>
</evidence>
<proteinExistence type="inferred from homology"/>
<evidence type="ECO:0000256" key="1">
    <source>
        <dbReference type="ARBA" id="ARBA00002190"/>
    </source>
</evidence>
<dbReference type="PANTHER" id="PTHR33217">
    <property type="entry name" value="TRANSPOSASE FOR INSERTION SEQUENCE ELEMENT IS1081"/>
    <property type="match status" value="1"/>
</dbReference>
<keyword evidence="9" id="KW-1185">Reference proteome</keyword>
<comment type="function">
    <text evidence="1 6">Required for the transposition of the insertion element.</text>
</comment>
<keyword evidence="6" id="KW-0814">Transposable element</keyword>
<dbReference type="PANTHER" id="PTHR33217:SF8">
    <property type="entry name" value="MUTATOR FAMILY TRANSPOSASE"/>
    <property type="match status" value="1"/>
</dbReference>
<comment type="caution">
    <text evidence="8">The sequence shown here is derived from an EMBL/GenBank/DDBJ whole genome shotgun (WGS) entry which is preliminary data.</text>
</comment>
<reference evidence="9" key="1">
    <citation type="journal article" date="2019" name="Int. J. Syst. Evol. Microbiol.">
        <title>The Global Catalogue of Microorganisms (GCM) 10K type strain sequencing project: providing services to taxonomists for standard genome sequencing and annotation.</title>
        <authorList>
            <consortium name="The Broad Institute Genomics Platform"/>
            <consortium name="The Broad Institute Genome Sequencing Center for Infectious Disease"/>
            <person name="Wu L."/>
            <person name="Ma J."/>
        </authorList>
    </citation>
    <scope>NUCLEOTIDE SEQUENCE [LARGE SCALE GENOMIC DNA]</scope>
    <source>
        <strain evidence="9">CGMCC 1.3240</strain>
    </source>
</reference>
<feature type="region of interest" description="Disordered" evidence="7">
    <location>
        <begin position="43"/>
        <end position="87"/>
    </location>
</feature>
<sequence>MGLWTKQQLRDFIKENKLVSAQDAQNALKDLFAETLQEMLEGEMDAHLGDQKHDMQNKQTTNRRNGKSKKTITSEYGEQQLSIPRDREGEFEPLVVKKHQSNVIGIEDQIVALYAKGVSTREIQDH</sequence>
<evidence type="ECO:0000256" key="6">
    <source>
        <dbReference type="RuleBase" id="RU365089"/>
    </source>
</evidence>
<protein>
    <recommendedName>
        <fullName evidence="6">Mutator family transposase</fullName>
    </recommendedName>
</protein>
<evidence type="ECO:0000256" key="3">
    <source>
        <dbReference type="ARBA" id="ARBA00022578"/>
    </source>
</evidence>
<comment type="similarity">
    <text evidence="2 6">Belongs to the transposase mutator family.</text>
</comment>
<keyword evidence="3 6" id="KW-0815">Transposition</keyword>
<evidence type="ECO:0000256" key="7">
    <source>
        <dbReference type="SAM" id="MobiDB-lite"/>
    </source>
</evidence>
<organism evidence="8 9">
    <name type="scientific">Paenibacillus solisilvae</name>
    <dbReference type="NCBI Taxonomy" id="2486751"/>
    <lineage>
        <taxon>Bacteria</taxon>
        <taxon>Bacillati</taxon>
        <taxon>Bacillota</taxon>
        <taxon>Bacilli</taxon>
        <taxon>Bacillales</taxon>
        <taxon>Paenibacillaceae</taxon>
        <taxon>Paenibacillus</taxon>
    </lineage>
</organism>
<keyword evidence="4 6" id="KW-0238">DNA-binding</keyword>
<feature type="compositionally biased region" description="Basic and acidic residues" evidence="7">
    <location>
        <begin position="44"/>
        <end position="56"/>
    </location>
</feature>
<name>A0ABW0VVC1_9BACL</name>
<evidence type="ECO:0000313" key="9">
    <source>
        <dbReference type="Proteomes" id="UP001596047"/>
    </source>
</evidence>
<keyword evidence="5 6" id="KW-0233">DNA recombination</keyword>
<dbReference type="InterPro" id="IPR001207">
    <property type="entry name" value="Transposase_mutator"/>
</dbReference>
<evidence type="ECO:0000313" key="8">
    <source>
        <dbReference type="EMBL" id="MFC5649550.1"/>
    </source>
</evidence>
<dbReference type="Pfam" id="PF00872">
    <property type="entry name" value="Transposase_mut"/>
    <property type="match status" value="1"/>
</dbReference>
<dbReference type="EMBL" id="JBHSOW010000037">
    <property type="protein sequence ID" value="MFC5649550.1"/>
    <property type="molecule type" value="Genomic_DNA"/>
</dbReference>
<dbReference type="Proteomes" id="UP001596047">
    <property type="component" value="Unassembled WGS sequence"/>
</dbReference>
<feature type="compositionally biased region" description="Polar residues" evidence="7">
    <location>
        <begin position="71"/>
        <end position="82"/>
    </location>
</feature>
<dbReference type="RefSeq" id="WP_379188077.1">
    <property type="nucleotide sequence ID" value="NZ_JBHSOW010000037.1"/>
</dbReference>
<gene>
    <name evidence="8" type="ORF">ACFPYJ_10470</name>
</gene>
<evidence type="ECO:0000256" key="4">
    <source>
        <dbReference type="ARBA" id="ARBA00023125"/>
    </source>
</evidence>
<accession>A0ABW0VVC1</accession>
<evidence type="ECO:0000256" key="5">
    <source>
        <dbReference type="ARBA" id="ARBA00023172"/>
    </source>
</evidence>